<reference evidence="4 5" key="1">
    <citation type="submission" date="2014-11" db="EMBL/GenBank/DDBJ databases">
        <authorList>
            <person name="Wibberg Daniel"/>
        </authorList>
    </citation>
    <scope>NUCLEOTIDE SEQUENCE [LARGE SCALE GENOMIC DNA]</scope>
    <source>
        <strain evidence="4">Rhizoctonia solani AG1-IB 7/3/14</strain>
    </source>
</reference>
<proteinExistence type="predicted"/>
<evidence type="ECO:0000313" key="4">
    <source>
        <dbReference type="EMBL" id="CEL53044.1"/>
    </source>
</evidence>
<dbReference type="InterPro" id="IPR001878">
    <property type="entry name" value="Znf_CCHC"/>
</dbReference>
<dbReference type="AlphaFoldDB" id="A0A0B7F831"/>
<keyword evidence="1" id="KW-0507">mRNA processing</keyword>
<sequence>MSVLVNSLIPTIPKLDGTNYHEWVFDIKMIAIRAGTWDVLSGKAAISESEDDIQEWEKLDRDALTMIGLTVARSELGHIRECKTSNEMWRALAAAYAQSSRANRIALRQQLNRVALVENQVQEYANQIGDIAARLRAMGVEFKDPDEVDVLIMNLPNTWANVASSLMFRPGDLTVKEVVAVLLKEEFQRKYEETHALTGVRMGARAKKPGPTRKCDDGKGAYIERRTCYRCRQAGHIATNCPEPQPVALDSSNIKSKDKSAGIAEIGRGSDDVLRIYNL</sequence>
<dbReference type="GO" id="GO:0006397">
    <property type="term" value="P:mRNA processing"/>
    <property type="evidence" value="ECO:0007669"/>
    <property type="project" value="UniProtKB-KW"/>
</dbReference>
<dbReference type="GO" id="GO:0008270">
    <property type="term" value="F:zinc ion binding"/>
    <property type="evidence" value="ECO:0007669"/>
    <property type="project" value="UniProtKB-KW"/>
</dbReference>
<organism evidence="4 5">
    <name type="scientific">Thanatephorus cucumeris (strain AG1-IB / isolate 7/3/14)</name>
    <name type="common">Lettuce bottom rot fungus</name>
    <name type="synonym">Rhizoctonia solani</name>
    <dbReference type="NCBI Taxonomy" id="1108050"/>
    <lineage>
        <taxon>Eukaryota</taxon>
        <taxon>Fungi</taxon>
        <taxon>Dikarya</taxon>
        <taxon>Basidiomycota</taxon>
        <taxon>Agaricomycotina</taxon>
        <taxon>Agaricomycetes</taxon>
        <taxon>Cantharellales</taxon>
        <taxon>Ceratobasidiaceae</taxon>
        <taxon>Rhizoctonia</taxon>
        <taxon>Rhizoctonia solani AG-1</taxon>
    </lineage>
</organism>
<name>A0A0B7F831_THACB</name>
<gene>
    <name evidence="4" type="ORF">RSOLAG1IB_06112</name>
</gene>
<evidence type="ECO:0000313" key="5">
    <source>
        <dbReference type="Proteomes" id="UP000059188"/>
    </source>
</evidence>
<feature type="domain" description="CCHC-type" evidence="3">
    <location>
        <begin position="228"/>
        <end position="243"/>
    </location>
</feature>
<dbReference type="Gene3D" id="4.10.60.10">
    <property type="entry name" value="Zinc finger, CCHC-type"/>
    <property type="match status" value="1"/>
</dbReference>
<dbReference type="PROSITE" id="PS50158">
    <property type="entry name" value="ZF_CCHC"/>
    <property type="match status" value="1"/>
</dbReference>
<evidence type="ECO:0000256" key="2">
    <source>
        <dbReference type="PROSITE-ProRule" id="PRU00047"/>
    </source>
</evidence>
<dbReference type="SMART" id="SM00343">
    <property type="entry name" value="ZnF_C2HC"/>
    <property type="match status" value="1"/>
</dbReference>
<dbReference type="OrthoDB" id="2797670at2759"/>
<keyword evidence="5" id="KW-1185">Reference proteome</keyword>
<keyword evidence="2" id="KW-0479">Metal-binding</keyword>
<dbReference type="Pfam" id="PF14223">
    <property type="entry name" value="Retrotran_gag_2"/>
    <property type="match status" value="1"/>
</dbReference>
<dbReference type="GO" id="GO:0003676">
    <property type="term" value="F:nucleic acid binding"/>
    <property type="evidence" value="ECO:0007669"/>
    <property type="project" value="InterPro"/>
</dbReference>
<dbReference type="InterPro" id="IPR036875">
    <property type="entry name" value="Znf_CCHC_sf"/>
</dbReference>
<dbReference type="Pfam" id="PF00098">
    <property type="entry name" value="zf-CCHC"/>
    <property type="match status" value="1"/>
</dbReference>
<dbReference type="PANTHER" id="PTHR47481:SF7">
    <property type="entry name" value="CCHC-TYPE DOMAIN-CONTAINING PROTEIN"/>
    <property type="match status" value="1"/>
</dbReference>
<protein>
    <recommendedName>
        <fullName evidence="3">CCHC-type domain-containing protein</fullName>
    </recommendedName>
</protein>
<keyword evidence="2" id="KW-0863">Zinc-finger</keyword>
<dbReference type="PANTHER" id="PTHR47481">
    <property type="match status" value="1"/>
</dbReference>
<dbReference type="SUPFAM" id="SSF57756">
    <property type="entry name" value="Retrovirus zinc finger-like domains"/>
    <property type="match status" value="1"/>
</dbReference>
<accession>A0A0B7F831</accession>
<evidence type="ECO:0000256" key="1">
    <source>
        <dbReference type="ARBA" id="ARBA00022664"/>
    </source>
</evidence>
<keyword evidence="2" id="KW-0862">Zinc</keyword>
<dbReference type="STRING" id="1108050.A0A0B7F831"/>
<dbReference type="EMBL" id="LN679110">
    <property type="protein sequence ID" value="CEL53044.1"/>
    <property type="molecule type" value="Genomic_DNA"/>
</dbReference>
<dbReference type="Proteomes" id="UP000059188">
    <property type="component" value="Unassembled WGS sequence"/>
</dbReference>
<evidence type="ECO:0000259" key="3">
    <source>
        <dbReference type="PROSITE" id="PS50158"/>
    </source>
</evidence>